<dbReference type="AlphaFoldDB" id="A0A6S6TII0"/>
<reference evidence="1" key="1">
    <citation type="submission" date="2020-01" db="EMBL/GenBank/DDBJ databases">
        <authorList>
            <person name="Meier V. D."/>
            <person name="Meier V D."/>
        </authorList>
    </citation>
    <scope>NUCLEOTIDE SEQUENCE</scope>
    <source>
        <strain evidence="1">HLG_WM_MAG_08</strain>
    </source>
</reference>
<organism evidence="1">
    <name type="scientific">uncultured Thiotrichaceae bacterium</name>
    <dbReference type="NCBI Taxonomy" id="298394"/>
    <lineage>
        <taxon>Bacteria</taxon>
        <taxon>Pseudomonadati</taxon>
        <taxon>Pseudomonadota</taxon>
        <taxon>Gammaproteobacteria</taxon>
        <taxon>Thiotrichales</taxon>
        <taxon>Thiotrichaceae</taxon>
        <taxon>environmental samples</taxon>
    </lineage>
</organism>
<feature type="non-terminal residue" evidence="1">
    <location>
        <position position="1"/>
    </location>
</feature>
<proteinExistence type="predicted"/>
<accession>A0A6S6TII0</accession>
<name>A0A6S6TII0_9GAMM</name>
<dbReference type="EMBL" id="CACVAV010000238">
    <property type="protein sequence ID" value="CAA6814678.1"/>
    <property type="molecule type" value="Genomic_DNA"/>
</dbReference>
<sequence>GEQYKTEYALLYRDQSPFNDQQQATEFMHWSDKVFGNLFRIREDL</sequence>
<protein>
    <submittedName>
        <fullName evidence="1">Uncharacterized protein</fullName>
    </submittedName>
</protein>
<evidence type="ECO:0000313" key="1">
    <source>
        <dbReference type="EMBL" id="CAA6814678.1"/>
    </source>
</evidence>
<gene>
    <name evidence="1" type="ORF">HELGO_WM43846</name>
</gene>